<protein>
    <submittedName>
        <fullName evidence="2">Uncharacterized protein</fullName>
    </submittedName>
</protein>
<name>A0AA85AH31_9TREM</name>
<dbReference type="AlphaFoldDB" id="A0AA85AH31"/>
<evidence type="ECO:0000313" key="1">
    <source>
        <dbReference type="Proteomes" id="UP000050790"/>
    </source>
</evidence>
<dbReference type="WBParaSite" id="SMRG1_84630.1">
    <property type="protein sequence ID" value="SMRG1_84630.1"/>
    <property type="gene ID" value="SMRG1_84630"/>
</dbReference>
<accession>A0AA85AH31</accession>
<evidence type="ECO:0000313" key="2">
    <source>
        <dbReference type="WBParaSite" id="SMRG1_84630.1"/>
    </source>
</evidence>
<sequence length="101" mass="11621">MLVEYEVIGRICLKYNSTDACRNATTSNITCIWHEIANTCIDSNNQDTHNLKVNYCRVKSSNVNNSSTSTPTEHTETTTRIIEERIQNKLSHYLYVVCYNL</sequence>
<dbReference type="Proteomes" id="UP000050790">
    <property type="component" value="Unassembled WGS sequence"/>
</dbReference>
<proteinExistence type="predicted"/>
<organism evidence="1 2">
    <name type="scientific">Schistosoma margrebowiei</name>
    <dbReference type="NCBI Taxonomy" id="48269"/>
    <lineage>
        <taxon>Eukaryota</taxon>
        <taxon>Metazoa</taxon>
        <taxon>Spiralia</taxon>
        <taxon>Lophotrochozoa</taxon>
        <taxon>Platyhelminthes</taxon>
        <taxon>Trematoda</taxon>
        <taxon>Digenea</taxon>
        <taxon>Strigeidida</taxon>
        <taxon>Schistosomatoidea</taxon>
        <taxon>Schistosomatidae</taxon>
        <taxon>Schistosoma</taxon>
    </lineage>
</organism>
<reference evidence="2" key="1">
    <citation type="submission" date="2023-11" db="UniProtKB">
        <authorList>
            <consortium name="WormBaseParasite"/>
        </authorList>
    </citation>
    <scope>IDENTIFICATION</scope>
</reference>